<comment type="caution">
    <text evidence="3">The sequence shown here is derived from an EMBL/GenBank/DDBJ whole genome shotgun (WGS) entry which is preliminary data.</text>
</comment>
<dbReference type="Gene3D" id="3.40.50.300">
    <property type="entry name" value="P-loop containing nucleotide triphosphate hydrolases"/>
    <property type="match status" value="1"/>
</dbReference>
<evidence type="ECO:0000313" key="4">
    <source>
        <dbReference type="Proteomes" id="UP000813461"/>
    </source>
</evidence>
<dbReference type="EMBL" id="JAGMVJ010000009">
    <property type="protein sequence ID" value="KAH7087420.1"/>
    <property type="molecule type" value="Genomic_DNA"/>
</dbReference>
<feature type="domain" description="Nephrocystin 3-like N-terminal" evidence="2">
    <location>
        <begin position="263"/>
        <end position="438"/>
    </location>
</feature>
<dbReference type="PANTHER" id="PTHR10039">
    <property type="entry name" value="AMELOGENIN"/>
    <property type="match status" value="1"/>
</dbReference>
<proteinExistence type="predicted"/>
<organism evidence="3 4">
    <name type="scientific">Paraphoma chrysanthemicola</name>
    <dbReference type="NCBI Taxonomy" id="798071"/>
    <lineage>
        <taxon>Eukaryota</taxon>
        <taxon>Fungi</taxon>
        <taxon>Dikarya</taxon>
        <taxon>Ascomycota</taxon>
        <taxon>Pezizomycotina</taxon>
        <taxon>Dothideomycetes</taxon>
        <taxon>Pleosporomycetidae</taxon>
        <taxon>Pleosporales</taxon>
        <taxon>Pleosporineae</taxon>
        <taxon>Phaeosphaeriaceae</taxon>
        <taxon>Paraphoma</taxon>
    </lineage>
</organism>
<dbReference type="PANTHER" id="PTHR10039:SF5">
    <property type="entry name" value="NACHT DOMAIN-CONTAINING PROTEIN"/>
    <property type="match status" value="1"/>
</dbReference>
<dbReference type="InterPro" id="IPR027417">
    <property type="entry name" value="P-loop_NTPase"/>
</dbReference>
<reference evidence="3" key="1">
    <citation type="journal article" date="2021" name="Nat. Commun.">
        <title>Genetic determinants of endophytism in the Arabidopsis root mycobiome.</title>
        <authorList>
            <person name="Mesny F."/>
            <person name="Miyauchi S."/>
            <person name="Thiergart T."/>
            <person name="Pickel B."/>
            <person name="Atanasova L."/>
            <person name="Karlsson M."/>
            <person name="Huettel B."/>
            <person name="Barry K.W."/>
            <person name="Haridas S."/>
            <person name="Chen C."/>
            <person name="Bauer D."/>
            <person name="Andreopoulos W."/>
            <person name="Pangilinan J."/>
            <person name="LaButti K."/>
            <person name="Riley R."/>
            <person name="Lipzen A."/>
            <person name="Clum A."/>
            <person name="Drula E."/>
            <person name="Henrissat B."/>
            <person name="Kohler A."/>
            <person name="Grigoriev I.V."/>
            <person name="Martin F.M."/>
            <person name="Hacquard S."/>
        </authorList>
    </citation>
    <scope>NUCLEOTIDE SEQUENCE</scope>
    <source>
        <strain evidence="3">MPI-SDFR-AT-0120</strain>
    </source>
</reference>
<evidence type="ECO:0000259" key="2">
    <source>
        <dbReference type="Pfam" id="PF24883"/>
    </source>
</evidence>
<dbReference type="AlphaFoldDB" id="A0A8K0VYZ7"/>
<keyword evidence="4" id="KW-1185">Reference proteome</keyword>
<keyword evidence="1" id="KW-0677">Repeat</keyword>
<dbReference type="Pfam" id="PF24883">
    <property type="entry name" value="NPHP3_N"/>
    <property type="match status" value="1"/>
</dbReference>
<dbReference type="InterPro" id="IPR056884">
    <property type="entry name" value="NPHP3-like_N"/>
</dbReference>
<evidence type="ECO:0000256" key="1">
    <source>
        <dbReference type="ARBA" id="ARBA00022737"/>
    </source>
</evidence>
<accession>A0A8K0VYZ7</accession>
<name>A0A8K0VYZ7_9PLEO</name>
<dbReference type="Proteomes" id="UP000813461">
    <property type="component" value="Unassembled WGS sequence"/>
</dbReference>
<dbReference type="SUPFAM" id="SSF52540">
    <property type="entry name" value="P-loop containing nucleoside triphosphate hydrolases"/>
    <property type="match status" value="1"/>
</dbReference>
<protein>
    <recommendedName>
        <fullName evidence="2">Nephrocystin 3-like N-terminal domain-containing protein</fullName>
    </recommendedName>
</protein>
<evidence type="ECO:0000313" key="3">
    <source>
        <dbReference type="EMBL" id="KAH7087420.1"/>
    </source>
</evidence>
<sequence>MEPLAAVGLATNIIQLVQISKDITTTIKEIYKSSSGCSAETERFENLAKIVQKDLDVAFSKGPVLQLPSNEVTNYVETLRKEIDAFNDELRKLRSKRPSSVLQAGIVAVRTWWKRDHIENCARTINQMSNQIAAHIIMTLGPEMGGKLDQLISQSGRFESRLSKEVAELNGLVRQQNDKSKEGYALLQAFNGWSKKHDDFETQLGCLRALYFPEIQSREDHISKAHQETFKWVMYDDNCSRGNETTVLPKCALTTNKRKEYSLLSWLRQDDPHKNIFCIFGKPGAGKSTLMKFIAQHKRLRELIRTWSEPHEHLIVEYYFWRHGSSLQRSLGGLLRYILYQILKGFPSLIRDAFPAREWTHGGPQFAFSQDSLLDAIQNTIRAAANSNLHLFILIDGLDEFDSRNAPDLGDEVDEDELVRKLRILKSSQSTKICVSSRPHNTFDRAYGQNPSRYFRLHDLTRHDIKVYIQETLGQNEHFMKRAAEVEGCASLADEIADAADGVFL</sequence>
<gene>
    <name evidence="3" type="ORF">FB567DRAFT_592098</name>
</gene>
<dbReference type="OrthoDB" id="194358at2759"/>